<organism evidence="1 2">
    <name type="scientific">Spirochaeta lutea</name>
    <dbReference type="NCBI Taxonomy" id="1480694"/>
    <lineage>
        <taxon>Bacteria</taxon>
        <taxon>Pseudomonadati</taxon>
        <taxon>Spirochaetota</taxon>
        <taxon>Spirochaetia</taxon>
        <taxon>Spirochaetales</taxon>
        <taxon>Spirochaetaceae</taxon>
        <taxon>Spirochaeta</taxon>
    </lineage>
</organism>
<evidence type="ECO:0008006" key="3">
    <source>
        <dbReference type="Google" id="ProtNLM"/>
    </source>
</evidence>
<dbReference type="InterPro" id="IPR021516">
    <property type="entry name" value="DUF3179"/>
</dbReference>
<gene>
    <name evidence="1" type="ORF">DC28_05560</name>
</gene>
<reference evidence="1 2" key="1">
    <citation type="submission" date="2014-05" db="EMBL/GenBank/DDBJ databases">
        <title>De novo Genome Sequence of Spirocheata sp.</title>
        <authorList>
            <person name="Shivani Y."/>
            <person name="Subhash Y."/>
            <person name="Tushar L."/>
            <person name="Sasikala C."/>
            <person name="Ramana C.V."/>
        </authorList>
    </citation>
    <scope>NUCLEOTIDE SEQUENCE [LARGE SCALE GENOMIC DNA]</scope>
    <source>
        <strain evidence="1 2">JC230</strain>
    </source>
</reference>
<dbReference type="RefSeq" id="WP_037546667.1">
    <property type="nucleotide sequence ID" value="NZ_JNUP01000047.1"/>
</dbReference>
<dbReference type="EMBL" id="JNUP01000047">
    <property type="protein sequence ID" value="KGE72837.1"/>
    <property type="molecule type" value="Genomic_DNA"/>
</dbReference>
<evidence type="ECO:0000313" key="2">
    <source>
        <dbReference type="Proteomes" id="UP000029692"/>
    </source>
</evidence>
<accession>A0A098R2D2</accession>
<sequence>MATPVSPRVSRRFWTAVLLWIGCAGVFGFAQQPAAEGAGNPPVKPSPREVLELVEGPVPSAAPGVVMPALDSPRFSASLTGYGDAEPMLLVRGSARTRLYPLRILQYHPVVNDVLGQQRILVTFSPLAGTIGVYDARIDGMDDHLEFETTGVIMAGSDILWDRRTGSLWLQASGKAIAGPLAGAQLTRIVGKRMGFSDALTMNRTGPLTILSGQTGYSRPYGQPAYPGYDELARPGLLWPPVQEGFLSQENPMEMVTRLGMGDTVHILSHRQIAGWGARNLWLEEGEEMRPVVAWWNPGVESVYSFRDIPRTTGVLMVFHRQIKGFGSLTFEETGDPRLPLRDLQTGSKWNQFGRAVEGELAGRTLEEIPGLECFRFAWELLAPVM</sequence>
<dbReference type="Pfam" id="PF11376">
    <property type="entry name" value="DUF3179"/>
    <property type="match status" value="1"/>
</dbReference>
<protein>
    <recommendedName>
        <fullName evidence="3">DUF3179 domain-containing protein</fullName>
    </recommendedName>
</protein>
<dbReference type="Proteomes" id="UP000029692">
    <property type="component" value="Unassembled WGS sequence"/>
</dbReference>
<dbReference type="eggNOG" id="COG2128">
    <property type="taxonomic scope" value="Bacteria"/>
</dbReference>
<keyword evidence="2" id="KW-1185">Reference proteome</keyword>
<name>A0A098R2D2_9SPIO</name>
<proteinExistence type="predicted"/>
<evidence type="ECO:0000313" key="1">
    <source>
        <dbReference type="EMBL" id="KGE72837.1"/>
    </source>
</evidence>
<dbReference type="STRING" id="1480694.DC28_05560"/>
<comment type="caution">
    <text evidence="1">The sequence shown here is derived from an EMBL/GenBank/DDBJ whole genome shotgun (WGS) entry which is preliminary data.</text>
</comment>
<dbReference type="AlphaFoldDB" id="A0A098R2D2"/>
<dbReference type="OrthoDB" id="9806357at2"/>